<dbReference type="CDD" id="cd00371">
    <property type="entry name" value="HMA"/>
    <property type="match status" value="1"/>
</dbReference>
<dbReference type="InterPro" id="IPR036163">
    <property type="entry name" value="HMA_dom_sf"/>
</dbReference>
<feature type="domain" description="HMA" evidence="1">
    <location>
        <begin position="1"/>
        <end position="65"/>
    </location>
</feature>
<dbReference type="Pfam" id="PF00403">
    <property type="entry name" value="HMA"/>
    <property type="match status" value="1"/>
</dbReference>
<sequence length="68" mass="7532">MQEVKLKNLSCQHCVKHVTEHFKAMPGVEEVTIDLEHQVASVETSIHHSLADYQASLADTVYEVVGLG</sequence>
<name>A0A1Q8E623_9STRE</name>
<dbReference type="Gene3D" id="3.30.70.100">
    <property type="match status" value="1"/>
</dbReference>
<evidence type="ECO:0000313" key="3">
    <source>
        <dbReference type="Proteomes" id="UP000186890"/>
    </source>
</evidence>
<dbReference type="SUPFAM" id="SSF55008">
    <property type="entry name" value="HMA, heavy metal-associated domain"/>
    <property type="match status" value="1"/>
</dbReference>
<dbReference type="PROSITE" id="PS50846">
    <property type="entry name" value="HMA_2"/>
    <property type="match status" value="1"/>
</dbReference>
<gene>
    <name evidence="2" type="ORF">BU202_07955</name>
</gene>
<reference evidence="3" key="1">
    <citation type="submission" date="2016-12" db="EMBL/GenBank/DDBJ databases">
        <authorList>
            <person name="Gulvik C.A."/>
        </authorList>
    </citation>
    <scope>NUCLEOTIDE SEQUENCE [LARGE SCALE GENOMIC DNA]</scope>
    <source>
        <strain evidence="3">NED12-00049-6B</strain>
    </source>
</reference>
<dbReference type="OrthoDB" id="9813965at2"/>
<accession>A0A1Q8E623</accession>
<protein>
    <submittedName>
        <fullName evidence="2">Copper resistance protein CopZ</fullName>
    </submittedName>
</protein>
<comment type="caution">
    <text evidence="2">The sequence shown here is derived from an EMBL/GenBank/DDBJ whole genome shotgun (WGS) entry which is preliminary data.</text>
</comment>
<evidence type="ECO:0000259" key="1">
    <source>
        <dbReference type="PROSITE" id="PS50846"/>
    </source>
</evidence>
<dbReference type="EMBL" id="MSJM01000007">
    <property type="protein sequence ID" value="OLF47253.1"/>
    <property type="molecule type" value="Genomic_DNA"/>
</dbReference>
<evidence type="ECO:0000313" key="2">
    <source>
        <dbReference type="EMBL" id="OLF47253.1"/>
    </source>
</evidence>
<proteinExistence type="predicted"/>
<dbReference type="RefSeq" id="WP_075105253.1">
    <property type="nucleotide sequence ID" value="NZ_MSJM01000007.1"/>
</dbReference>
<dbReference type="Proteomes" id="UP000186890">
    <property type="component" value="Unassembled WGS sequence"/>
</dbReference>
<dbReference type="AlphaFoldDB" id="A0A1Q8E623"/>
<organism evidence="2 3">
    <name type="scientific">Streptococcus cuniculi</name>
    <dbReference type="NCBI Taxonomy" id="1432788"/>
    <lineage>
        <taxon>Bacteria</taxon>
        <taxon>Bacillati</taxon>
        <taxon>Bacillota</taxon>
        <taxon>Bacilli</taxon>
        <taxon>Lactobacillales</taxon>
        <taxon>Streptococcaceae</taxon>
        <taxon>Streptococcus</taxon>
    </lineage>
</organism>
<keyword evidence="3" id="KW-1185">Reference proteome</keyword>
<dbReference type="InterPro" id="IPR006121">
    <property type="entry name" value="HMA_dom"/>
</dbReference>
<dbReference type="GO" id="GO:0046872">
    <property type="term" value="F:metal ion binding"/>
    <property type="evidence" value="ECO:0007669"/>
    <property type="project" value="InterPro"/>
</dbReference>